<dbReference type="InterPro" id="IPR050398">
    <property type="entry name" value="HssS/ArlS-like"/>
</dbReference>
<dbReference type="SMART" id="SM00388">
    <property type="entry name" value="HisKA"/>
    <property type="match status" value="1"/>
</dbReference>
<comment type="subcellular location">
    <subcellularLocation>
        <location evidence="2">Membrane</location>
        <topology evidence="2">Multi-pass membrane protein</topology>
    </subcellularLocation>
</comment>
<dbReference type="InterPro" id="IPR036890">
    <property type="entry name" value="HATPase_C_sf"/>
</dbReference>
<gene>
    <name evidence="17" type="ORF">SAMN06296020_10252</name>
</gene>
<dbReference type="AlphaFoldDB" id="A0AA46AHV3"/>
<evidence type="ECO:0000256" key="3">
    <source>
        <dbReference type="ARBA" id="ARBA00012438"/>
    </source>
</evidence>
<feature type="domain" description="Histidine kinase" evidence="15">
    <location>
        <begin position="223"/>
        <end position="436"/>
    </location>
</feature>
<evidence type="ECO:0000313" key="17">
    <source>
        <dbReference type="EMBL" id="SMP43211.1"/>
    </source>
</evidence>
<dbReference type="FunFam" id="3.30.565.10:FF:000006">
    <property type="entry name" value="Sensor histidine kinase WalK"/>
    <property type="match status" value="1"/>
</dbReference>
<proteinExistence type="predicted"/>
<dbReference type="Gene3D" id="3.30.565.10">
    <property type="entry name" value="Histidine kinase-like ATPase, C-terminal domain"/>
    <property type="match status" value="1"/>
</dbReference>
<dbReference type="InterPro" id="IPR004358">
    <property type="entry name" value="Sig_transdc_His_kin-like_C"/>
</dbReference>
<evidence type="ECO:0000256" key="1">
    <source>
        <dbReference type="ARBA" id="ARBA00000085"/>
    </source>
</evidence>
<evidence type="ECO:0000256" key="14">
    <source>
        <dbReference type="SAM" id="Phobius"/>
    </source>
</evidence>
<evidence type="ECO:0000259" key="16">
    <source>
        <dbReference type="PROSITE" id="PS50885"/>
    </source>
</evidence>
<dbReference type="Gene3D" id="6.10.340.10">
    <property type="match status" value="1"/>
</dbReference>
<dbReference type="SMART" id="SM00387">
    <property type="entry name" value="HATPase_c"/>
    <property type="match status" value="1"/>
</dbReference>
<evidence type="ECO:0000256" key="6">
    <source>
        <dbReference type="ARBA" id="ARBA00022692"/>
    </source>
</evidence>
<dbReference type="Proteomes" id="UP001158066">
    <property type="component" value="Unassembled WGS sequence"/>
</dbReference>
<keyword evidence="11 14" id="KW-0472">Membrane</keyword>
<feature type="transmembrane region" description="Helical" evidence="14">
    <location>
        <begin position="12"/>
        <end position="37"/>
    </location>
</feature>
<keyword evidence="10" id="KW-0843">Virulence</keyword>
<dbReference type="CDD" id="cd00075">
    <property type="entry name" value="HATPase"/>
    <property type="match status" value="1"/>
</dbReference>
<dbReference type="EMBL" id="FXUF01000002">
    <property type="protein sequence ID" value="SMP43211.1"/>
    <property type="molecule type" value="Genomic_DNA"/>
</dbReference>
<dbReference type="InterPro" id="IPR036097">
    <property type="entry name" value="HisK_dim/P_sf"/>
</dbReference>
<name>A0AA46AHV3_9CLOT</name>
<dbReference type="InterPro" id="IPR003594">
    <property type="entry name" value="HATPase_dom"/>
</dbReference>
<evidence type="ECO:0000256" key="11">
    <source>
        <dbReference type="ARBA" id="ARBA00023136"/>
    </source>
</evidence>
<dbReference type="CDD" id="cd00082">
    <property type="entry name" value="HisKA"/>
    <property type="match status" value="1"/>
</dbReference>
<keyword evidence="8 14" id="KW-1133">Transmembrane helix</keyword>
<keyword evidence="6 14" id="KW-0812">Transmembrane</keyword>
<dbReference type="SUPFAM" id="SSF55874">
    <property type="entry name" value="ATPase domain of HSP90 chaperone/DNA topoisomerase II/histidine kinase"/>
    <property type="match status" value="1"/>
</dbReference>
<evidence type="ECO:0000256" key="8">
    <source>
        <dbReference type="ARBA" id="ARBA00022989"/>
    </source>
</evidence>
<dbReference type="SUPFAM" id="SSF158472">
    <property type="entry name" value="HAMP domain-like"/>
    <property type="match status" value="1"/>
</dbReference>
<evidence type="ECO:0000256" key="9">
    <source>
        <dbReference type="ARBA" id="ARBA00023012"/>
    </source>
</evidence>
<protein>
    <recommendedName>
        <fullName evidence="13">Heme sensor protein HssS</fullName>
        <ecNumber evidence="3">2.7.13.3</ecNumber>
    </recommendedName>
</protein>
<dbReference type="InterPro" id="IPR003660">
    <property type="entry name" value="HAMP_dom"/>
</dbReference>
<feature type="domain" description="HAMP" evidence="16">
    <location>
        <begin position="163"/>
        <end position="215"/>
    </location>
</feature>
<accession>A0AA46AHV3</accession>
<organism evidence="17 18">
    <name type="scientific">Anoxynatronum buryatiense</name>
    <dbReference type="NCBI Taxonomy" id="489973"/>
    <lineage>
        <taxon>Bacteria</taxon>
        <taxon>Bacillati</taxon>
        <taxon>Bacillota</taxon>
        <taxon>Clostridia</taxon>
        <taxon>Eubacteriales</taxon>
        <taxon>Clostridiaceae</taxon>
        <taxon>Anoxynatronum</taxon>
    </lineage>
</organism>
<evidence type="ECO:0000256" key="5">
    <source>
        <dbReference type="ARBA" id="ARBA00022679"/>
    </source>
</evidence>
<dbReference type="Pfam" id="PF00672">
    <property type="entry name" value="HAMP"/>
    <property type="match status" value="1"/>
</dbReference>
<dbReference type="Pfam" id="PF02518">
    <property type="entry name" value="HATPase_c"/>
    <property type="match status" value="1"/>
</dbReference>
<evidence type="ECO:0000256" key="13">
    <source>
        <dbReference type="ARBA" id="ARBA00040841"/>
    </source>
</evidence>
<dbReference type="FunFam" id="1.10.287.130:FF:000001">
    <property type="entry name" value="Two-component sensor histidine kinase"/>
    <property type="match status" value="1"/>
</dbReference>
<evidence type="ECO:0000256" key="7">
    <source>
        <dbReference type="ARBA" id="ARBA00022777"/>
    </source>
</evidence>
<evidence type="ECO:0000256" key="4">
    <source>
        <dbReference type="ARBA" id="ARBA00022553"/>
    </source>
</evidence>
<dbReference type="PROSITE" id="PS50885">
    <property type="entry name" value="HAMP"/>
    <property type="match status" value="1"/>
</dbReference>
<evidence type="ECO:0000259" key="15">
    <source>
        <dbReference type="PROSITE" id="PS50109"/>
    </source>
</evidence>
<keyword evidence="9" id="KW-0902">Two-component regulatory system</keyword>
<evidence type="ECO:0000256" key="2">
    <source>
        <dbReference type="ARBA" id="ARBA00004141"/>
    </source>
</evidence>
<evidence type="ECO:0000256" key="10">
    <source>
        <dbReference type="ARBA" id="ARBA00023026"/>
    </source>
</evidence>
<dbReference type="RefSeq" id="WP_283407969.1">
    <property type="nucleotide sequence ID" value="NZ_FXUF01000002.1"/>
</dbReference>
<keyword evidence="18" id="KW-1185">Reference proteome</keyword>
<dbReference type="GO" id="GO:0000155">
    <property type="term" value="F:phosphorelay sensor kinase activity"/>
    <property type="evidence" value="ECO:0007669"/>
    <property type="project" value="InterPro"/>
</dbReference>
<dbReference type="PRINTS" id="PR00344">
    <property type="entry name" value="BCTRLSENSOR"/>
</dbReference>
<reference evidence="17" key="1">
    <citation type="submission" date="2017-05" db="EMBL/GenBank/DDBJ databases">
        <authorList>
            <person name="Varghese N."/>
            <person name="Submissions S."/>
        </authorList>
    </citation>
    <scope>NUCLEOTIDE SEQUENCE</scope>
    <source>
        <strain evidence="17">Su22</strain>
    </source>
</reference>
<dbReference type="EC" id="2.7.13.3" evidence="3"/>
<dbReference type="PANTHER" id="PTHR45528:SF11">
    <property type="entry name" value="HISTIDINE KINASE"/>
    <property type="match status" value="1"/>
</dbReference>
<dbReference type="InterPro" id="IPR005467">
    <property type="entry name" value="His_kinase_dom"/>
</dbReference>
<dbReference type="SUPFAM" id="SSF47384">
    <property type="entry name" value="Homodimeric domain of signal transducing histidine kinase"/>
    <property type="match status" value="1"/>
</dbReference>
<dbReference type="PROSITE" id="PS50109">
    <property type="entry name" value="HIS_KIN"/>
    <property type="match status" value="1"/>
</dbReference>
<comment type="catalytic activity">
    <reaction evidence="1">
        <text>ATP + protein L-histidine = ADP + protein N-phospho-L-histidine.</text>
        <dbReference type="EC" id="2.7.13.3"/>
    </reaction>
</comment>
<dbReference type="SMART" id="SM00304">
    <property type="entry name" value="HAMP"/>
    <property type="match status" value="1"/>
</dbReference>
<dbReference type="GO" id="GO:0005886">
    <property type="term" value="C:plasma membrane"/>
    <property type="evidence" value="ECO:0007669"/>
    <property type="project" value="TreeGrafter"/>
</dbReference>
<dbReference type="Pfam" id="PF00512">
    <property type="entry name" value="HisKA"/>
    <property type="match status" value="1"/>
</dbReference>
<keyword evidence="5" id="KW-0808">Transferase</keyword>
<evidence type="ECO:0000256" key="12">
    <source>
        <dbReference type="ARBA" id="ARBA00037219"/>
    </source>
</evidence>
<comment type="function">
    <text evidence="12">Member of the two-component regulatory system HssS/HssR involved in intracellular heme homeostasis and tempering of staphylococcal virulence. HssS functions as a heme sensor histidine kinase which is autophosphorylated at a histidine residue and transfers its phosphate group to an aspartate residue of HssR. HssR/HssS activates the expression of hrtAB, an efflux pump, in response to extracellular heme, hemin, hemoglobin or blood.</text>
</comment>
<dbReference type="PANTHER" id="PTHR45528">
    <property type="entry name" value="SENSOR HISTIDINE KINASE CPXA"/>
    <property type="match status" value="1"/>
</dbReference>
<sequence length="439" mass="49414">MRSLTLRKITVKLVLFFTALIMVSSLVSFIASMIFAYNVENEIRLNQQAIARTILELEARTDLSLEEILQIASTFMYDAEPLRDADSLAQLPKPPDQLPPGESIFMGERPFHGTTTLLKIGDTVVQIRLRPQNTTYGIAASRSWRSALIYVAIGAVLASVLARRIVRPIIQLNAATKEIARGHFDIQLATESHDELGQLTQNFNRMARELKHMEYLHKDFIASVSHEFKTPIASIQGFARLLQKGNLSDSERDEYTRIIVEESARLSHLSSNIIRLSKLENQEIVSRKDLFYLDEQIRKCILLLEPEWEKKAIEWDIQLDRARYPGDEELLQQVWINLIGNAIKFSRQGGLISVALEHIAGGIRVTLEDQGAGMDQQTIPRIFEKFYQGDAAHSSEGSGLGLPLVKRILDLHNGTIQVTSQPGEGTCFTVDLPIPTEND</sequence>
<evidence type="ECO:0000313" key="18">
    <source>
        <dbReference type="Proteomes" id="UP001158066"/>
    </source>
</evidence>
<dbReference type="Gene3D" id="1.10.287.130">
    <property type="match status" value="1"/>
</dbReference>
<dbReference type="CDD" id="cd06225">
    <property type="entry name" value="HAMP"/>
    <property type="match status" value="1"/>
</dbReference>
<comment type="caution">
    <text evidence="17">The sequence shown here is derived from an EMBL/GenBank/DDBJ whole genome shotgun (WGS) entry which is preliminary data.</text>
</comment>
<keyword evidence="7 17" id="KW-0418">Kinase</keyword>
<keyword evidence="4" id="KW-0597">Phosphoprotein</keyword>
<dbReference type="InterPro" id="IPR003661">
    <property type="entry name" value="HisK_dim/P_dom"/>
</dbReference>